<evidence type="ECO:0000256" key="1">
    <source>
        <dbReference type="SAM" id="SignalP"/>
    </source>
</evidence>
<organism evidence="2 3">
    <name type="scientific">Hebeloma cylindrosporum</name>
    <dbReference type="NCBI Taxonomy" id="76867"/>
    <lineage>
        <taxon>Eukaryota</taxon>
        <taxon>Fungi</taxon>
        <taxon>Dikarya</taxon>
        <taxon>Basidiomycota</taxon>
        <taxon>Agaricomycotina</taxon>
        <taxon>Agaricomycetes</taxon>
        <taxon>Agaricomycetidae</taxon>
        <taxon>Agaricales</taxon>
        <taxon>Agaricineae</taxon>
        <taxon>Hymenogastraceae</taxon>
        <taxon>Hebeloma</taxon>
    </lineage>
</organism>
<protein>
    <submittedName>
        <fullName evidence="2">Uncharacterized protein</fullName>
    </submittedName>
</protein>
<feature type="chain" id="PRO_5002159020" evidence="1">
    <location>
        <begin position="25"/>
        <end position="588"/>
    </location>
</feature>
<dbReference type="EMBL" id="KN831785">
    <property type="protein sequence ID" value="KIM39508.1"/>
    <property type="molecule type" value="Genomic_DNA"/>
</dbReference>
<feature type="signal peptide" evidence="1">
    <location>
        <begin position="1"/>
        <end position="24"/>
    </location>
</feature>
<dbReference type="HOGENOM" id="CLU_027732_1_0_1"/>
<sequence length="588" mass="68232">MRTGITALPTEILLWIFHLLSSAGRRNPFSMKHYTSHINNPHLCDCDHAWAPEIFPSRCTLFPYAQSQVCRHWRDVLLMHPTFWTRVIVSRKPGHHTPPKLFEKYLQWSRDLQIEVYVGSVRDERLFPSERPLVREYTKILLPHVRRCNVIDYEVQCSTSLPCLVADLRTMLPFLESLKLKSEQIMDSEDPPTEEYPTQGFHSIGQQIAQTAQRLTSLNHIALNGRNFLLACAYIPELIMNNGSILVENYRRSLHLHPEIDSIPFQFLRMITLLKRVKEIRFVDLEFQAPEEIRTEIIDADPPPLTDTVALQVDKIELNNVHPLMVIQFMEYTQFAVQTLVILDSINFSQAFPNVSFLFRRVELRHMEWNAIYFFLWHWNGATLSLRDCPGLTGDVIHGLGLPSSAGRLMPLRELEIHSCHNFSVGCLKEMMASRHRFYKNVSEGQFQSALLAFQAEVVPKLAVRGAKEHLSDEDRSWFNRLYSLCHFEWDTLDDNLAEAVLENDTEDPTTGDGYSHIQEELDGQWYTAPQLVVDYWPLREYRRSPSPADESDDCESLFSMDYDADFFLTDEIRAMIHDPSDDTMDLS</sequence>
<name>A0A0C2XPE1_HEBCY</name>
<reference evidence="2 3" key="1">
    <citation type="submission" date="2014-04" db="EMBL/GenBank/DDBJ databases">
        <authorList>
            <consortium name="DOE Joint Genome Institute"/>
            <person name="Kuo A."/>
            <person name="Gay G."/>
            <person name="Dore J."/>
            <person name="Kohler A."/>
            <person name="Nagy L.G."/>
            <person name="Floudas D."/>
            <person name="Copeland A."/>
            <person name="Barry K.W."/>
            <person name="Cichocki N."/>
            <person name="Veneault-Fourrey C."/>
            <person name="LaButti K."/>
            <person name="Lindquist E.A."/>
            <person name="Lipzen A."/>
            <person name="Lundell T."/>
            <person name="Morin E."/>
            <person name="Murat C."/>
            <person name="Sun H."/>
            <person name="Tunlid A."/>
            <person name="Henrissat B."/>
            <person name="Grigoriev I.V."/>
            <person name="Hibbett D.S."/>
            <person name="Martin F."/>
            <person name="Nordberg H.P."/>
            <person name="Cantor M.N."/>
            <person name="Hua S.X."/>
        </authorList>
    </citation>
    <scope>NUCLEOTIDE SEQUENCE [LARGE SCALE GENOMIC DNA]</scope>
    <source>
        <strain evidence="3">h7</strain>
    </source>
</reference>
<dbReference type="Gene3D" id="1.20.1280.50">
    <property type="match status" value="1"/>
</dbReference>
<dbReference type="OrthoDB" id="3001771at2759"/>
<dbReference type="Proteomes" id="UP000053424">
    <property type="component" value="Unassembled WGS sequence"/>
</dbReference>
<gene>
    <name evidence="2" type="ORF">M413DRAFT_192448</name>
</gene>
<keyword evidence="3" id="KW-1185">Reference proteome</keyword>
<proteinExistence type="predicted"/>
<evidence type="ECO:0000313" key="3">
    <source>
        <dbReference type="Proteomes" id="UP000053424"/>
    </source>
</evidence>
<evidence type="ECO:0000313" key="2">
    <source>
        <dbReference type="EMBL" id="KIM39508.1"/>
    </source>
</evidence>
<keyword evidence="1" id="KW-0732">Signal</keyword>
<dbReference type="AlphaFoldDB" id="A0A0C2XPE1"/>
<reference evidence="3" key="2">
    <citation type="submission" date="2015-01" db="EMBL/GenBank/DDBJ databases">
        <title>Evolutionary Origins and Diversification of the Mycorrhizal Mutualists.</title>
        <authorList>
            <consortium name="DOE Joint Genome Institute"/>
            <consortium name="Mycorrhizal Genomics Consortium"/>
            <person name="Kohler A."/>
            <person name="Kuo A."/>
            <person name="Nagy L.G."/>
            <person name="Floudas D."/>
            <person name="Copeland A."/>
            <person name="Barry K.W."/>
            <person name="Cichocki N."/>
            <person name="Veneault-Fourrey C."/>
            <person name="LaButti K."/>
            <person name="Lindquist E.A."/>
            <person name="Lipzen A."/>
            <person name="Lundell T."/>
            <person name="Morin E."/>
            <person name="Murat C."/>
            <person name="Riley R."/>
            <person name="Ohm R."/>
            <person name="Sun H."/>
            <person name="Tunlid A."/>
            <person name="Henrissat B."/>
            <person name="Grigoriev I.V."/>
            <person name="Hibbett D.S."/>
            <person name="Martin F."/>
        </authorList>
    </citation>
    <scope>NUCLEOTIDE SEQUENCE [LARGE SCALE GENOMIC DNA]</scope>
    <source>
        <strain evidence="3">h7</strain>
    </source>
</reference>
<dbReference type="STRING" id="686832.A0A0C2XPE1"/>
<accession>A0A0C2XPE1</accession>